<keyword evidence="3" id="KW-0808">Transferase</keyword>
<dbReference type="Pfam" id="PF02518">
    <property type="entry name" value="HATPase_c"/>
    <property type="match status" value="1"/>
</dbReference>
<evidence type="ECO:0000256" key="6">
    <source>
        <dbReference type="SAM" id="MobiDB-lite"/>
    </source>
</evidence>
<dbReference type="GO" id="GO:0004673">
    <property type="term" value="F:protein histidine kinase activity"/>
    <property type="evidence" value="ECO:0007669"/>
    <property type="project" value="UniProtKB-EC"/>
</dbReference>
<feature type="compositionally biased region" description="Basic residues" evidence="6">
    <location>
        <begin position="1"/>
        <end position="12"/>
    </location>
</feature>
<dbReference type="PANTHER" id="PTHR43711:SF1">
    <property type="entry name" value="HISTIDINE KINASE 1"/>
    <property type="match status" value="1"/>
</dbReference>
<dbReference type="InterPro" id="IPR050736">
    <property type="entry name" value="Sensor_HK_Regulatory"/>
</dbReference>
<dbReference type="Gene3D" id="3.30.565.10">
    <property type="entry name" value="Histidine kinase-like ATPase, C-terminal domain"/>
    <property type="match status" value="1"/>
</dbReference>
<dbReference type="AlphaFoldDB" id="A0A5B9E048"/>
<comment type="catalytic activity">
    <reaction evidence="1">
        <text>ATP + protein L-histidine = ADP + protein N-phospho-L-histidine.</text>
        <dbReference type="EC" id="2.7.13.3"/>
    </reaction>
</comment>
<evidence type="ECO:0000259" key="7">
    <source>
        <dbReference type="PROSITE" id="PS50109"/>
    </source>
</evidence>
<dbReference type="CDD" id="cd00075">
    <property type="entry name" value="HATPase"/>
    <property type="match status" value="1"/>
</dbReference>
<evidence type="ECO:0000256" key="3">
    <source>
        <dbReference type="ARBA" id="ARBA00022679"/>
    </source>
</evidence>
<gene>
    <name evidence="8" type="ORF">CS053_03085</name>
</gene>
<dbReference type="EC" id="2.7.13.3" evidence="2"/>
<dbReference type="PRINTS" id="PR00344">
    <property type="entry name" value="BCTRLSENSOR"/>
</dbReference>
<evidence type="ECO:0000256" key="2">
    <source>
        <dbReference type="ARBA" id="ARBA00012438"/>
    </source>
</evidence>
<accession>A0A5B9E048</accession>
<dbReference type="PANTHER" id="PTHR43711">
    <property type="entry name" value="TWO-COMPONENT HISTIDINE KINASE"/>
    <property type="match status" value="1"/>
</dbReference>
<dbReference type="EMBL" id="CP042807">
    <property type="protein sequence ID" value="QEE23606.1"/>
    <property type="molecule type" value="Genomic_DNA"/>
</dbReference>
<dbReference type="InterPro" id="IPR003594">
    <property type="entry name" value="HATPase_dom"/>
</dbReference>
<evidence type="ECO:0000256" key="5">
    <source>
        <dbReference type="ARBA" id="ARBA00023012"/>
    </source>
</evidence>
<feature type="domain" description="Histidine kinase" evidence="7">
    <location>
        <begin position="52"/>
        <end position="159"/>
    </location>
</feature>
<dbReference type="InterPro" id="IPR004358">
    <property type="entry name" value="Sig_transdc_His_kin-like_C"/>
</dbReference>
<sequence>MARPAAARRKPGPVRTGRPGGAGARGGGGCGAAGGGCRLRAGTGCRPGLVTVTGDRLSLSRVLTNLIQNAIAYGGEHGCITVDVDADASFGVSDQGPGIPLEERQRIFEPFYRLRPSSTGTGLGLHLVGEIVALHAGRIEVAEAHGGGAWFRVHLPALSAVLPAAQVEHRGA</sequence>
<feature type="compositionally biased region" description="Gly residues" evidence="6">
    <location>
        <begin position="18"/>
        <end position="29"/>
    </location>
</feature>
<evidence type="ECO:0000256" key="1">
    <source>
        <dbReference type="ARBA" id="ARBA00000085"/>
    </source>
</evidence>
<evidence type="ECO:0000256" key="4">
    <source>
        <dbReference type="ARBA" id="ARBA00022777"/>
    </source>
</evidence>
<dbReference type="InterPro" id="IPR036890">
    <property type="entry name" value="HATPase_C_sf"/>
</dbReference>
<dbReference type="Proteomes" id="UP000321807">
    <property type="component" value="Chromosome"/>
</dbReference>
<keyword evidence="5" id="KW-0902">Two-component regulatory system</keyword>
<dbReference type="PROSITE" id="PS50109">
    <property type="entry name" value="HIS_KIN"/>
    <property type="match status" value="1"/>
</dbReference>
<organism evidence="8 9">
    <name type="scientific">Rhodanobacter glycinis</name>
    <dbReference type="NCBI Taxonomy" id="582702"/>
    <lineage>
        <taxon>Bacteria</taxon>
        <taxon>Pseudomonadati</taxon>
        <taxon>Pseudomonadota</taxon>
        <taxon>Gammaproteobacteria</taxon>
        <taxon>Lysobacterales</taxon>
        <taxon>Rhodanobacteraceae</taxon>
        <taxon>Rhodanobacter</taxon>
    </lineage>
</organism>
<reference evidence="8 9" key="1">
    <citation type="submission" date="2019-08" db="EMBL/GenBank/DDBJ databases">
        <title>Complete genome sequence of Rhodanobacter glycinis strain T01E-68 isolated from tomato root.</title>
        <authorList>
            <person name="Weon H.-Y."/>
            <person name="Lee S.A."/>
        </authorList>
    </citation>
    <scope>NUCLEOTIDE SEQUENCE [LARGE SCALE GENOMIC DNA]</scope>
    <source>
        <strain evidence="8 9">T01E-68</strain>
    </source>
</reference>
<evidence type="ECO:0000313" key="8">
    <source>
        <dbReference type="EMBL" id="QEE23606.1"/>
    </source>
</evidence>
<dbReference type="InterPro" id="IPR005467">
    <property type="entry name" value="His_kinase_dom"/>
</dbReference>
<dbReference type="SUPFAM" id="SSF55874">
    <property type="entry name" value="ATPase domain of HSP90 chaperone/DNA topoisomerase II/histidine kinase"/>
    <property type="match status" value="1"/>
</dbReference>
<dbReference type="KEGG" id="rgl:CS053_03085"/>
<keyword evidence="4 8" id="KW-0418">Kinase</keyword>
<evidence type="ECO:0000313" key="9">
    <source>
        <dbReference type="Proteomes" id="UP000321807"/>
    </source>
</evidence>
<feature type="region of interest" description="Disordered" evidence="6">
    <location>
        <begin position="1"/>
        <end position="29"/>
    </location>
</feature>
<dbReference type="GO" id="GO:0000160">
    <property type="term" value="P:phosphorelay signal transduction system"/>
    <property type="evidence" value="ECO:0007669"/>
    <property type="project" value="UniProtKB-KW"/>
</dbReference>
<dbReference type="SMART" id="SM00387">
    <property type="entry name" value="HATPase_c"/>
    <property type="match status" value="1"/>
</dbReference>
<proteinExistence type="predicted"/>
<protein>
    <recommendedName>
        <fullName evidence="2">histidine kinase</fullName>
        <ecNumber evidence="2">2.7.13.3</ecNumber>
    </recommendedName>
</protein>
<name>A0A5B9E048_9GAMM</name>